<keyword evidence="3" id="KW-1185">Reference proteome</keyword>
<sequence>MYARSTTIRGNPQSMDAGIDFVRDELMPAVRGMDGCVGLSLLADRDSGMCIVTTSWRDREAMQASAEGVRPMRDRAVEVFGGGYEVQEWEVSAMHRRHEAHHGACARVTWIRGEPDGMERAIDAFRMSVMPRLDDLAGFCSVSLMTHPAEGMAVSAVTYDSREDMVENRESARALRDDFATRMGLAVTDVREFDLVLAHLRVPETA</sequence>
<evidence type="ECO:0000313" key="3">
    <source>
        <dbReference type="Proteomes" id="UP000198680"/>
    </source>
</evidence>
<dbReference type="Proteomes" id="UP000198680">
    <property type="component" value="Unassembled WGS sequence"/>
</dbReference>
<dbReference type="AlphaFoldDB" id="A0A1G9YWN3"/>
<dbReference type="Gene3D" id="3.30.70.100">
    <property type="match status" value="1"/>
</dbReference>
<gene>
    <name evidence="2" type="ORF">SAMN05660642_04155</name>
</gene>
<name>A0A1G9YWN3_9ACTN</name>
<evidence type="ECO:0000313" key="2">
    <source>
        <dbReference type="EMBL" id="SDN13568.1"/>
    </source>
</evidence>
<feature type="domain" description="ABM" evidence="1">
    <location>
        <begin position="24"/>
        <end position="65"/>
    </location>
</feature>
<dbReference type="Pfam" id="PF03992">
    <property type="entry name" value="ABM"/>
    <property type="match status" value="1"/>
</dbReference>
<dbReference type="SUPFAM" id="SSF54909">
    <property type="entry name" value="Dimeric alpha+beta barrel"/>
    <property type="match status" value="2"/>
</dbReference>
<organism evidence="2 3">
    <name type="scientific">Geodermatophilus siccatus</name>
    <dbReference type="NCBI Taxonomy" id="1137991"/>
    <lineage>
        <taxon>Bacteria</taxon>
        <taxon>Bacillati</taxon>
        <taxon>Actinomycetota</taxon>
        <taxon>Actinomycetes</taxon>
        <taxon>Geodermatophilales</taxon>
        <taxon>Geodermatophilaceae</taxon>
        <taxon>Geodermatophilus</taxon>
    </lineage>
</organism>
<dbReference type="STRING" id="1137991.SAMN05660642_04155"/>
<dbReference type="EMBL" id="FNHE01000012">
    <property type="protein sequence ID" value="SDN13568.1"/>
    <property type="molecule type" value="Genomic_DNA"/>
</dbReference>
<keyword evidence="2" id="KW-0560">Oxidoreductase</keyword>
<dbReference type="GO" id="GO:0004497">
    <property type="term" value="F:monooxygenase activity"/>
    <property type="evidence" value="ECO:0007669"/>
    <property type="project" value="UniProtKB-KW"/>
</dbReference>
<dbReference type="OrthoDB" id="5182530at2"/>
<proteinExistence type="predicted"/>
<reference evidence="3" key="1">
    <citation type="submission" date="2016-10" db="EMBL/GenBank/DDBJ databases">
        <authorList>
            <person name="Varghese N."/>
            <person name="Submissions S."/>
        </authorList>
    </citation>
    <scope>NUCLEOTIDE SEQUENCE [LARGE SCALE GENOMIC DNA]</scope>
    <source>
        <strain evidence="3">DSM 45419</strain>
    </source>
</reference>
<protein>
    <submittedName>
        <fullName evidence="2">Antibiotic biosynthesis monooxygenase</fullName>
    </submittedName>
</protein>
<keyword evidence="2" id="KW-0503">Monooxygenase</keyword>
<evidence type="ECO:0000259" key="1">
    <source>
        <dbReference type="Pfam" id="PF03992"/>
    </source>
</evidence>
<dbReference type="InterPro" id="IPR007138">
    <property type="entry name" value="ABM_dom"/>
</dbReference>
<dbReference type="InterPro" id="IPR011008">
    <property type="entry name" value="Dimeric_a/b-barrel"/>
</dbReference>
<accession>A0A1G9YWN3</accession>
<dbReference type="RefSeq" id="WP_091222905.1">
    <property type="nucleotide sequence ID" value="NZ_FNHE01000012.1"/>
</dbReference>